<keyword evidence="2" id="KW-0812">Transmembrane</keyword>
<dbReference type="InterPro" id="IPR036249">
    <property type="entry name" value="Thioredoxin-like_sf"/>
</dbReference>
<dbReference type="InterPro" id="IPR040079">
    <property type="entry name" value="Glutathione_S-Trfase"/>
</dbReference>
<dbReference type="PANTHER" id="PTHR12289:SF41">
    <property type="entry name" value="FAILED AXON CONNECTIONS-RELATED"/>
    <property type="match status" value="1"/>
</dbReference>
<gene>
    <name evidence="5" type="ORF">EVEC_LOCUS437</name>
</gene>
<dbReference type="SUPFAM" id="SSF52833">
    <property type="entry name" value="Thioredoxin-like"/>
    <property type="match status" value="1"/>
</dbReference>
<evidence type="ECO:0000313" key="7">
    <source>
        <dbReference type="WBParaSite" id="EVEC_0000065701-mRNA-1"/>
    </source>
</evidence>
<dbReference type="AlphaFoldDB" id="A0A0N4UTM2"/>
<dbReference type="PANTHER" id="PTHR12289">
    <property type="entry name" value="METAXIN RELATED"/>
    <property type="match status" value="1"/>
</dbReference>
<dbReference type="WBParaSite" id="EVEC_0000065701-mRNA-1">
    <property type="protein sequence ID" value="EVEC_0000065701-mRNA-1"/>
    <property type="gene ID" value="EVEC_0000065701"/>
</dbReference>
<dbReference type="InterPro" id="IPR026928">
    <property type="entry name" value="FAX/IsoI-like"/>
</dbReference>
<dbReference type="Pfam" id="PF17172">
    <property type="entry name" value="GST_N_4"/>
    <property type="match status" value="1"/>
</dbReference>
<comment type="similarity">
    <text evidence="1">Belongs to the FAX family.</text>
</comment>
<evidence type="ECO:0000313" key="6">
    <source>
        <dbReference type="Proteomes" id="UP000274131"/>
    </source>
</evidence>
<dbReference type="InterPro" id="IPR033468">
    <property type="entry name" value="Metaxin_GST"/>
</dbReference>
<dbReference type="SFLD" id="SFLDS00019">
    <property type="entry name" value="Glutathione_Transferase_(cytos"/>
    <property type="match status" value="1"/>
</dbReference>
<dbReference type="EMBL" id="UXUI01000668">
    <property type="protein sequence ID" value="VDD85294.1"/>
    <property type="molecule type" value="Genomic_DNA"/>
</dbReference>
<evidence type="ECO:0000313" key="5">
    <source>
        <dbReference type="EMBL" id="VDD85294.1"/>
    </source>
</evidence>
<feature type="transmembrane region" description="Helical" evidence="2">
    <location>
        <begin position="15"/>
        <end position="35"/>
    </location>
</feature>
<dbReference type="InterPro" id="IPR050931">
    <property type="entry name" value="Mito_Protein_Transport_Metaxin"/>
</dbReference>
<evidence type="ECO:0000259" key="4">
    <source>
        <dbReference type="Pfam" id="PF17172"/>
    </source>
</evidence>
<dbReference type="InterPro" id="IPR012336">
    <property type="entry name" value="Thioredoxin-like_fold"/>
</dbReference>
<dbReference type="Pfam" id="PF17171">
    <property type="entry name" value="GST_C_6"/>
    <property type="match status" value="1"/>
</dbReference>
<feature type="domain" description="Thioredoxin-like fold" evidence="4">
    <location>
        <begin position="69"/>
        <end position="162"/>
    </location>
</feature>
<keyword evidence="6" id="KW-1185">Reference proteome</keyword>
<feature type="domain" description="Metaxin glutathione S-transferase" evidence="3">
    <location>
        <begin position="218"/>
        <end position="281"/>
    </location>
</feature>
<dbReference type="Proteomes" id="UP000274131">
    <property type="component" value="Unassembled WGS sequence"/>
</dbReference>
<dbReference type="Gene3D" id="1.20.1050.10">
    <property type="match status" value="1"/>
</dbReference>
<name>A0A0N4UTM2_ENTVE</name>
<sequence length="304" mass="35873">MKENLVRMYEELPTWGKAIFAGGAVIAIYIPFRYFTTRPRKSPIKEDYEKDVVYLYQFPRVKYVPSFSPFCLKLETWLRMADIKYENVNCGFFVRSCEGTLPFLEYNGREYPDSSLAIRDMTEIHSKESMENHLTDEQRCTARAFEKLAECSLFPTIALFRFTEFTDDFLNQMPDSYFGFLTVFVKQIVKSFEANQIRTAMKYVGIGKHSRDEVINIAADDLRAISRYLGTKHYFLGFKPSRVDATLFGVLAQIVYVPYDLPQKRLIENELTNLKEYCERMKQRFWPDWEECTTKFSLKTNYKK</sequence>
<dbReference type="GO" id="GO:0005737">
    <property type="term" value="C:cytoplasm"/>
    <property type="evidence" value="ECO:0007669"/>
    <property type="project" value="TreeGrafter"/>
</dbReference>
<dbReference type="CDD" id="cd03193">
    <property type="entry name" value="GST_C_Metaxin"/>
    <property type="match status" value="1"/>
</dbReference>
<dbReference type="OrthoDB" id="5809458at2759"/>
<dbReference type="SFLD" id="SFLDG01180">
    <property type="entry name" value="SUF1"/>
    <property type="match status" value="1"/>
</dbReference>
<proteinExistence type="inferred from homology"/>
<keyword evidence="2" id="KW-0472">Membrane</keyword>
<dbReference type="SFLD" id="SFLDG01200">
    <property type="entry name" value="SUF1.1"/>
    <property type="match status" value="1"/>
</dbReference>
<evidence type="ECO:0000256" key="2">
    <source>
        <dbReference type="SAM" id="Phobius"/>
    </source>
</evidence>
<organism evidence="7">
    <name type="scientific">Enterobius vermicularis</name>
    <name type="common">Human pinworm</name>
    <dbReference type="NCBI Taxonomy" id="51028"/>
    <lineage>
        <taxon>Eukaryota</taxon>
        <taxon>Metazoa</taxon>
        <taxon>Ecdysozoa</taxon>
        <taxon>Nematoda</taxon>
        <taxon>Chromadorea</taxon>
        <taxon>Rhabditida</taxon>
        <taxon>Spirurina</taxon>
        <taxon>Oxyuridomorpha</taxon>
        <taxon>Oxyuroidea</taxon>
        <taxon>Oxyuridae</taxon>
        <taxon>Enterobius</taxon>
    </lineage>
</organism>
<accession>A0A0N4UTM2</accession>
<reference evidence="7" key="1">
    <citation type="submission" date="2017-02" db="UniProtKB">
        <authorList>
            <consortium name="WormBaseParasite"/>
        </authorList>
    </citation>
    <scope>IDENTIFICATION</scope>
</reference>
<reference evidence="5 6" key="2">
    <citation type="submission" date="2018-10" db="EMBL/GenBank/DDBJ databases">
        <authorList>
            <consortium name="Pathogen Informatics"/>
        </authorList>
    </citation>
    <scope>NUCLEOTIDE SEQUENCE [LARGE SCALE GENOMIC DNA]</scope>
</reference>
<dbReference type="InterPro" id="IPR036282">
    <property type="entry name" value="Glutathione-S-Trfase_C_sf"/>
</dbReference>
<protein>
    <submittedName>
        <fullName evidence="7">Thioredoxin-like_fold domain-containing protein</fullName>
    </submittedName>
</protein>
<evidence type="ECO:0000256" key="1">
    <source>
        <dbReference type="ARBA" id="ARBA00006475"/>
    </source>
</evidence>
<keyword evidence="2" id="KW-1133">Transmembrane helix</keyword>
<evidence type="ECO:0000259" key="3">
    <source>
        <dbReference type="Pfam" id="PF17171"/>
    </source>
</evidence>
<dbReference type="SUPFAM" id="SSF47616">
    <property type="entry name" value="GST C-terminal domain-like"/>
    <property type="match status" value="1"/>
</dbReference>
<dbReference type="CDD" id="cd03080">
    <property type="entry name" value="GST_N_Metaxin_like"/>
    <property type="match status" value="1"/>
</dbReference>